<reference evidence="2" key="1">
    <citation type="journal article" date="2023" name="Mol. Phylogenet. Evol.">
        <title>Genome-scale phylogeny and comparative genomics of the fungal order Sordariales.</title>
        <authorList>
            <person name="Hensen N."/>
            <person name="Bonometti L."/>
            <person name="Westerberg I."/>
            <person name="Brannstrom I.O."/>
            <person name="Guillou S."/>
            <person name="Cros-Aarteil S."/>
            <person name="Calhoun S."/>
            <person name="Haridas S."/>
            <person name="Kuo A."/>
            <person name="Mondo S."/>
            <person name="Pangilinan J."/>
            <person name="Riley R."/>
            <person name="LaButti K."/>
            <person name="Andreopoulos B."/>
            <person name="Lipzen A."/>
            <person name="Chen C."/>
            <person name="Yan M."/>
            <person name="Daum C."/>
            <person name="Ng V."/>
            <person name="Clum A."/>
            <person name="Steindorff A."/>
            <person name="Ohm R.A."/>
            <person name="Martin F."/>
            <person name="Silar P."/>
            <person name="Natvig D.O."/>
            <person name="Lalanne C."/>
            <person name="Gautier V."/>
            <person name="Ament-Velasquez S.L."/>
            <person name="Kruys A."/>
            <person name="Hutchinson M.I."/>
            <person name="Powell A.J."/>
            <person name="Barry K."/>
            <person name="Miller A.N."/>
            <person name="Grigoriev I.V."/>
            <person name="Debuchy R."/>
            <person name="Gladieux P."/>
            <person name="Hiltunen Thoren M."/>
            <person name="Johannesson H."/>
        </authorList>
    </citation>
    <scope>NUCLEOTIDE SEQUENCE</scope>
    <source>
        <strain evidence="2">CBS 118394</strain>
    </source>
</reference>
<dbReference type="AlphaFoldDB" id="A0AAE0HWQ7"/>
<dbReference type="Proteomes" id="UP001283341">
    <property type="component" value="Unassembled WGS sequence"/>
</dbReference>
<dbReference type="Gene3D" id="2.120.10.70">
    <property type="entry name" value="Fucose-specific lectin"/>
    <property type="match status" value="1"/>
</dbReference>
<dbReference type="SUPFAM" id="SSF89372">
    <property type="entry name" value="Fucose-specific lectin"/>
    <property type="match status" value="1"/>
</dbReference>
<organism evidence="2 3">
    <name type="scientific">Apodospora peruviana</name>
    <dbReference type="NCBI Taxonomy" id="516989"/>
    <lineage>
        <taxon>Eukaryota</taxon>
        <taxon>Fungi</taxon>
        <taxon>Dikarya</taxon>
        <taxon>Ascomycota</taxon>
        <taxon>Pezizomycotina</taxon>
        <taxon>Sordariomycetes</taxon>
        <taxon>Sordariomycetidae</taxon>
        <taxon>Sordariales</taxon>
        <taxon>Lasiosphaeriaceae</taxon>
        <taxon>Apodospora</taxon>
    </lineage>
</organism>
<comment type="caution">
    <text evidence="2">The sequence shown here is derived from an EMBL/GenBank/DDBJ whole genome shotgun (WGS) entry which is preliminary data.</text>
</comment>
<dbReference type="EMBL" id="JAUEDM010000007">
    <property type="protein sequence ID" value="KAK3313356.1"/>
    <property type="molecule type" value="Genomic_DNA"/>
</dbReference>
<protein>
    <recommendedName>
        <fullName evidence="4">Fucose-specific lectin</fullName>
    </recommendedName>
</protein>
<keyword evidence="3" id="KW-1185">Reference proteome</keyword>
<gene>
    <name evidence="2" type="ORF">B0H66DRAFT_629117</name>
</gene>
<evidence type="ECO:0000256" key="1">
    <source>
        <dbReference type="SAM" id="MobiDB-lite"/>
    </source>
</evidence>
<feature type="region of interest" description="Disordered" evidence="1">
    <location>
        <begin position="82"/>
        <end position="103"/>
    </location>
</feature>
<reference evidence="2" key="2">
    <citation type="submission" date="2023-06" db="EMBL/GenBank/DDBJ databases">
        <authorList>
            <consortium name="Lawrence Berkeley National Laboratory"/>
            <person name="Haridas S."/>
            <person name="Hensen N."/>
            <person name="Bonometti L."/>
            <person name="Westerberg I."/>
            <person name="Brannstrom I.O."/>
            <person name="Guillou S."/>
            <person name="Cros-Aarteil S."/>
            <person name="Calhoun S."/>
            <person name="Kuo A."/>
            <person name="Mondo S."/>
            <person name="Pangilinan J."/>
            <person name="Riley R."/>
            <person name="Labutti K."/>
            <person name="Andreopoulos B."/>
            <person name="Lipzen A."/>
            <person name="Chen C."/>
            <person name="Yanf M."/>
            <person name="Daum C."/>
            <person name="Ng V."/>
            <person name="Clum A."/>
            <person name="Steindorff A."/>
            <person name="Ohm R."/>
            <person name="Martin F."/>
            <person name="Silar P."/>
            <person name="Natvig D."/>
            <person name="Lalanne C."/>
            <person name="Gautier V."/>
            <person name="Ament-Velasquez S.L."/>
            <person name="Kruys A."/>
            <person name="Hutchinson M.I."/>
            <person name="Powell A.J."/>
            <person name="Barry K."/>
            <person name="Miller A.N."/>
            <person name="Grigoriev I.V."/>
            <person name="Debuchy R."/>
            <person name="Gladieux P."/>
            <person name="Thoren M.H."/>
            <person name="Johannesson H."/>
        </authorList>
    </citation>
    <scope>NUCLEOTIDE SEQUENCE</scope>
    <source>
        <strain evidence="2">CBS 118394</strain>
    </source>
</reference>
<accession>A0AAE0HWQ7</accession>
<evidence type="ECO:0008006" key="4">
    <source>
        <dbReference type="Google" id="ProtNLM"/>
    </source>
</evidence>
<proteinExistence type="predicted"/>
<sequence>MANPVSSIVNPLSKKETLLFTVPGVKRQLGMAIYPLDKTGTIHPYQDNGVPTGYVATPGALAAVIRRGLVTVYGFTNQGVVPEPEKPAGETPTPAPAKTNTLSQLMPYPNPLSKDEDLNTSYTGLAAVSDEQDISYVYFAKQVSAGQHPTLREAILQQGSEPETKTTGAVVIPTSRLAALYFPIPDADEGERMIFFQHDSGSGKPIQCIKINAKGKTDPATLPGTTVAAEGTPLAATYVDNADGTRIIYLYFVNTNQDLYQTYKKGAEDWTTPAIVPDVTRVLLGSQITATHDKKHNHVFYIEGENPKKGYLNHRVPLV</sequence>
<name>A0AAE0HWQ7_9PEZI</name>
<evidence type="ECO:0000313" key="3">
    <source>
        <dbReference type="Proteomes" id="UP001283341"/>
    </source>
</evidence>
<evidence type="ECO:0000313" key="2">
    <source>
        <dbReference type="EMBL" id="KAK3313356.1"/>
    </source>
</evidence>